<dbReference type="AlphaFoldDB" id="A0A382CZE9"/>
<evidence type="ECO:0000313" key="2">
    <source>
        <dbReference type="EMBL" id="SVB31445.1"/>
    </source>
</evidence>
<evidence type="ECO:0000259" key="1">
    <source>
        <dbReference type="Pfam" id="PF09856"/>
    </source>
</evidence>
<proteinExistence type="predicted"/>
<name>A0A382CZE9_9ZZZZ</name>
<dbReference type="InterPro" id="IPR018653">
    <property type="entry name" value="ScfR_C"/>
</dbReference>
<protein>
    <recommendedName>
        <fullName evidence="1">Short-chain fatty acyl coenzyme A regulators C-terminal domain-containing protein</fullName>
    </recommendedName>
</protein>
<gene>
    <name evidence="2" type="ORF">METZ01_LOCUS184299</name>
</gene>
<organism evidence="2">
    <name type="scientific">marine metagenome</name>
    <dbReference type="NCBI Taxonomy" id="408172"/>
    <lineage>
        <taxon>unclassified sequences</taxon>
        <taxon>metagenomes</taxon>
        <taxon>ecological metagenomes</taxon>
    </lineage>
</organism>
<feature type="non-terminal residue" evidence="2">
    <location>
        <position position="1"/>
    </location>
</feature>
<accession>A0A382CZE9</accession>
<sequence>AIKSFVSIGLGCDVRYAKEITYADGIDLQNKKLETPIGISCRICPRTDCEQRAFPPIDKDLKLDIIQKGTSPYITI</sequence>
<feature type="domain" description="Short-chain fatty acyl coenzyme A regulators C-terminal" evidence="1">
    <location>
        <begin position="5"/>
        <end position="73"/>
    </location>
</feature>
<dbReference type="EMBL" id="UINC01036850">
    <property type="protein sequence ID" value="SVB31445.1"/>
    <property type="molecule type" value="Genomic_DNA"/>
</dbReference>
<dbReference type="Pfam" id="PF09856">
    <property type="entry name" value="ScfRs"/>
    <property type="match status" value="1"/>
</dbReference>
<reference evidence="2" key="1">
    <citation type="submission" date="2018-05" db="EMBL/GenBank/DDBJ databases">
        <authorList>
            <person name="Lanie J.A."/>
            <person name="Ng W.-L."/>
            <person name="Kazmierczak K.M."/>
            <person name="Andrzejewski T.M."/>
            <person name="Davidsen T.M."/>
            <person name="Wayne K.J."/>
            <person name="Tettelin H."/>
            <person name="Glass J.I."/>
            <person name="Rusch D."/>
            <person name="Podicherti R."/>
            <person name="Tsui H.-C.T."/>
            <person name="Winkler M.E."/>
        </authorList>
    </citation>
    <scope>NUCLEOTIDE SEQUENCE</scope>
</reference>